<organism evidence="1 2">
    <name type="scientific">Seiridium unicorne</name>
    <dbReference type="NCBI Taxonomy" id="138068"/>
    <lineage>
        <taxon>Eukaryota</taxon>
        <taxon>Fungi</taxon>
        <taxon>Dikarya</taxon>
        <taxon>Ascomycota</taxon>
        <taxon>Pezizomycotina</taxon>
        <taxon>Sordariomycetes</taxon>
        <taxon>Xylariomycetidae</taxon>
        <taxon>Amphisphaeriales</taxon>
        <taxon>Sporocadaceae</taxon>
        <taxon>Seiridium</taxon>
    </lineage>
</organism>
<gene>
    <name evidence="1" type="ORF">SUNI508_09212</name>
</gene>
<name>A0ABR2UQP7_9PEZI</name>
<accession>A0ABR2UQP7</accession>
<evidence type="ECO:0000313" key="1">
    <source>
        <dbReference type="EMBL" id="KAK9416973.1"/>
    </source>
</evidence>
<protein>
    <recommendedName>
        <fullName evidence="3">Beta-lactamase-related domain-containing protein</fullName>
    </recommendedName>
</protein>
<dbReference type="Proteomes" id="UP001408356">
    <property type="component" value="Unassembled WGS sequence"/>
</dbReference>
<evidence type="ECO:0008006" key="3">
    <source>
        <dbReference type="Google" id="ProtNLM"/>
    </source>
</evidence>
<comment type="caution">
    <text evidence="1">The sequence shown here is derived from an EMBL/GenBank/DDBJ whole genome shotgun (WGS) entry which is preliminary data.</text>
</comment>
<dbReference type="EMBL" id="JARVKF010000402">
    <property type="protein sequence ID" value="KAK9416973.1"/>
    <property type="molecule type" value="Genomic_DNA"/>
</dbReference>
<evidence type="ECO:0000313" key="2">
    <source>
        <dbReference type="Proteomes" id="UP001408356"/>
    </source>
</evidence>
<reference evidence="1 2" key="1">
    <citation type="journal article" date="2024" name="J. Plant Pathol.">
        <title>Sequence and assembly of the genome of Seiridium unicorne, isolate CBS 538.82, causal agent of cypress canker disease.</title>
        <authorList>
            <person name="Scali E."/>
            <person name="Rocca G.D."/>
            <person name="Danti R."/>
            <person name="Garbelotto M."/>
            <person name="Barberini S."/>
            <person name="Baroncelli R."/>
            <person name="Emiliani G."/>
        </authorList>
    </citation>
    <scope>NUCLEOTIDE SEQUENCE [LARGE SCALE GENOMIC DNA]</scope>
    <source>
        <strain evidence="1 2">BM-138-508</strain>
    </source>
</reference>
<proteinExistence type="predicted"/>
<keyword evidence="2" id="KW-1185">Reference proteome</keyword>
<sequence>MPWEGDIPNARSDARTSHIVDVYAKGGGAYGYQSHIAAIDEYGVAVMVLTAVSPKAVNIIYVTALSTLVPAIDKIARDQAIKYTSTFVGHSAKNNTFNATVTQDRDTLVLTGLVRDGTHILASVREILLEQLFSFQTSFLRKPDCIM</sequence>